<dbReference type="OrthoDB" id="4350935at2"/>
<dbReference type="KEGG" id="rha:RHA1_ro07025"/>
<keyword evidence="2" id="KW-0812">Transmembrane</keyword>
<dbReference type="AlphaFoldDB" id="Q0S0Z5"/>
<sequence length="246" mass="26045">MQHTSPSPADSPATDPGASSPTAPTLRSPVTPLPTRQARTATIIWGEDRGHPSPRTVDPGRRRILASEPDRPLALHDSWWAITVAGVLASVTVTAVLWISAHVTVDPVLHRAALFVHLASLVLGFGGVLIADYLVLVWVSGRSTLAEAIAGAHRLHLPIWLGLAGLVASGALLEPNLASTLTRIKLACVVILTLNGLQALILSQRIARAATGSLAPTLTIWGAATASISQICWWIAVWIGFWNAEH</sequence>
<gene>
    <name evidence="3" type="ordered locus">RHA1_ro07025</name>
</gene>
<keyword evidence="2" id="KW-1133">Transmembrane helix</keyword>
<feature type="region of interest" description="Disordered" evidence="1">
    <location>
        <begin position="1"/>
        <end position="62"/>
    </location>
</feature>
<dbReference type="HOGENOM" id="CLU_103756_0_0_11"/>
<evidence type="ECO:0000256" key="2">
    <source>
        <dbReference type="SAM" id="Phobius"/>
    </source>
</evidence>
<feature type="transmembrane region" description="Helical" evidence="2">
    <location>
        <begin position="186"/>
        <end position="206"/>
    </location>
</feature>
<dbReference type="Proteomes" id="UP000008710">
    <property type="component" value="Chromosome"/>
</dbReference>
<name>Q0S0Z5_RHOJR</name>
<dbReference type="eggNOG" id="COG2963">
    <property type="taxonomic scope" value="Bacteria"/>
</dbReference>
<organism evidence="3 4">
    <name type="scientific">Rhodococcus jostii (strain RHA1)</name>
    <dbReference type="NCBI Taxonomy" id="101510"/>
    <lineage>
        <taxon>Bacteria</taxon>
        <taxon>Bacillati</taxon>
        <taxon>Actinomycetota</taxon>
        <taxon>Actinomycetes</taxon>
        <taxon>Mycobacteriales</taxon>
        <taxon>Nocardiaceae</taxon>
        <taxon>Rhodococcus</taxon>
    </lineage>
</organism>
<evidence type="ECO:0000313" key="4">
    <source>
        <dbReference type="Proteomes" id="UP000008710"/>
    </source>
</evidence>
<feature type="transmembrane region" description="Helical" evidence="2">
    <location>
        <begin position="218"/>
        <end position="241"/>
    </location>
</feature>
<keyword evidence="2" id="KW-0472">Membrane</keyword>
<proteinExistence type="predicted"/>
<feature type="compositionally biased region" description="Low complexity" evidence="1">
    <location>
        <begin position="1"/>
        <end position="25"/>
    </location>
</feature>
<evidence type="ECO:0000256" key="1">
    <source>
        <dbReference type="SAM" id="MobiDB-lite"/>
    </source>
</evidence>
<evidence type="ECO:0000313" key="3">
    <source>
        <dbReference type="EMBL" id="ABG98791.1"/>
    </source>
</evidence>
<dbReference type="PATRIC" id="fig|101510.16.peg.7085"/>
<protein>
    <submittedName>
        <fullName evidence="3">Uncharacterized protein</fullName>
    </submittedName>
</protein>
<reference evidence="4" key="1">
    <citation type="journal article" date="2006" name="Proc. Natl. Acad. Sci. U.S.A.">
        <title>The complete genome of Rhodococcus sp. RHA1 provides insights into a catabolic powerhouse.</title>
        <authorList>
            <person name="McLeod M.P."/>
            <person name="Warren R.L."/>
            <person name="Hsiao W.W.L."/>
            <person name="Araki N."/>
            <person name="Myhre M."/>
            <person name="Fernandes C."/>
            <person name="Miyazawa D."/>
            <person name="Wong W."/>
            <person name="Lillquist A.L."/>
            <person name="Wang D."/>
            <person name="Dosanjh M."/>
            <person name="Hara H."/>
            <person name="Petrescu A."/>
            <person name="Morin R.D."/>
            <person name="Yang G."/>
            <person name="Stott J.M."/>
            <person name="Schein J.E."/>
            <person name="Shin H."/>
            <person name="Smailus D."/>
            <person name="Siddiqui A.S."/>
            <person name="Marra M.A."/>
            <person name="Jones S.J.M."/>
            <person name="Holt R."/>
            <person name="Brinkman F.S.L."/>
            <person name="Miyauchi K."/>
            <person name="Fukuda M."/>
            <person name="Davies J.E."/>
            <person name="Mohn W.W."/>
            <person name="Eltis L.D."/>
        </authorList>
    </citation>
    <scope>NUCLEOTIDE SEQUENCE [LARGE SCALE GENOMIC DNA]</scope>
    <source>
        <strain evidence="4">RHA1</strain>
    </source>
</reference>
<feature type="transmembrane region" description="Helical" evidence="2">
    <location>
        <begin position="155"/>
        <end position="174"/>
    </location>
</feature>
<feature type="transmembrane region" description="Helical" evidence="2">
    <location>
        <begin position="112"/>
        <end position="135"/>
    </location>
</feature>
<feature type="transmembrane region" description="Helical" evidence="2">
    <location>
        <begin position="79"/>
        <end position="100"/>
    </location>
</feature>
<dbReference type="EMBL" id="CP000431">
    <property type="protein sequence ID" value="ABG98791.1"/>
    <property type="molecule type" value="Genomic_DNA"/>
</dbReference>
<accession>Q0S0Z5</accession>